<evidence type="ECO:0000259" key="3">
    <source>
        <dbReference type="Pfam" id="PF13406"/>
    </source>
</evidence>
<evidence type="ECO:0000256" key="1">
    <source>
        <dbReference type="PIRSR" id="PIRSR611757-1"/>
    </source>
</evidence>
<dbReference type="RefSeq" id="WP_136406258.1">
    <property type="nucleotide sequence ID" value="NZ_SSWX01000009.1"/>
</dbReference>
<feature type="region of interest" description="Disordered" evidence="2">
    <location>
        <begin position="398"/>
        <end position="418"/>
    </location>
</feature>
<name>A0A4S5BRA8_9BURK</name>
<dbReference type="Proteomes" id="UP000306236">
    <property type="component" value="Unassembled WGS sequence"/>
</dbReference>
<dbReference type="PANTHER" id="PTHR30163">
    <property type="entry name" value="MEMBRANE-BOUND LYTIC MUREIN TRANSGLYCOSYLASE B"/>
    <property type="match status" value="1"/>
</dbReference>
<evidence type="ECO:0000313" key="4">
    <source>
        <dbReference type="EMBL" id="THJ33723.1"/>
    </source>
</evidence>
<sequence length="418" mass="45242">MITRLQLTKPVPHSLNSTLLMSAGPQRRAFGRALVSCAMIAASALLPTYAQAQSSPAAASTAATTAASLANWSQQVREFAGTFAADPEIPTAWAMQVLGQAQYNKRVKRLMTPAPGTTSTVRDWQAYQARLVSAARIESGVQFWRRNRATLADVEAQWGVPASVIVGIIGIETSYGQNMGNIRVLDALATLAFDYPTEHPRATERAAYFRKELEEFLRLCHTNGLDPLAVTGSFAGAMGIPQFMPSNWTLYGEDYNRSGAVNLISSTDDAIASVANYLRAHGWRPNQPAYFEVDLQQTTPEQMRTLLAPDILPSFDMVGLTALGVSLLPAKQQYDGQMALVELKNGENPPEYVIGTENFYAVTRYNQSSYYALAVLKLGEAVEQRLKALQLPVTPAATAPSAAAAPTPTPQASTPNNE</sequence>
<gene>
    <name evidence="4" type="primary">mltB</name>
    <name evidence="4" type="ORF">E8K88_08670</name>
</gene>
<feature type="active site" evidence="1">
    <location>
        <position position="172"/>
    </location>
</feature>
<dbReference type="CDD" id="cd13399">
    <property type="entry name" value="Slt35-like"/>
    <property type="match status" value="1"/>
</dbReference>
<organism evidence="4 5">
    <name type="scientific">Lampropedia aestuarii</name>
    <dbReference type="NCBI Taxonomy" id="2562762"/>
    <lineage>
        <taxon>Bacteria</taxon>
        <taxon>Pseudomonadati</taxon>
        <taxon>Pseudomonadota</taxon>
        <taxon>Betaproteobacteria</taxon>
        <taxon>Burkholderiales</taxon>
        <taxon>Comamonadaceae</taxon>
        <taxon>Lampropedia</taxon>
    </lineage>
</organism>
<proteinExistence type="predicted"/>
<dbReference type="InterPro" id="IPR011757">
    <property type="entry name" value="Lytic_transglycosylase_MltB"/>
</dbReference>
<dbReference type="AlphaFoldDB" id="A0A4S5BRA8"/>
<keyword evidence="5" id="KW-1185">Reference proteome</keyword>
<dbReference type="Gene3D" id="1.10.530.10">
    <property type="match status" value="1"/>
</dbReference>
<dbReference type="PANTHER" id="PTHR30163:SF9">
    <property type="entry name" value="MEMBRANE-BOUND LYTIC MUREIN TRANSGLYCOSYLASE B"/>
    <property type="match status" value="1"/>
</dbReference>
<dbReference type="GO" id="GO:0009253">
    <property type="term" value="P:peptidoglycan catabolic process"/>
    <property type="evidence" value="ECO:0007669"/>
    <property type="project" value="TreeGrafter"/>
</dbReference>
<comment type="caution">
    <text evidence="4">The sequence shown here is derived from an EMBL/GenBank/DDBJ whole genome shotgun (WGS) entry which is preliminary data.</text>
</comment>
<reference evidence="4 5" key="1">
    <citation type="submission" date="2019-04" db="EMBL/GenBank/DDBJ databases">
        <title>Lampropedia sp YIM MLB12 draf genome.</title>
        <authorList>
            <person name="Wang Y.-X."/>
        </authorList>
    </citation>
    <scope>NUCLEOTIDE SEQUENCE [LARGE SCALE GENOMIC DNA]</scope>
    <source>
        <strain evidence="4 5">YIM MLB12</strain>
    </source>
</reference>
<evidence type="ECO:0000256" key="2">
    <source>
        <dbReference type="SAM" id="MobiDB-lite"/>
    </source>
</evidence>
<dbReference type="NCBIfam" id="TIGR02282">
    <property type="entry name" value="MltB"/>
    <property type="match status" value="1"/>
</dbReference>
<feature type="domain" description="Transglycosylase SLT" evidence="3">
    <location>
        <begin position="73"/>
        <end position="379"/>
    </location>
</feature>
<dbReference type="EMBL" id="SSWX01000009">
    <property type="protein sequence ID" value="THJ33723.1"/>
    <property type="molecule type" value="Genomic_DNA"/>
</dbReference>
<dbReference type="OrthoDB" id="9772911at2"/>
<dbReference type="Pfam" id="PF13406">
    <property type="entry name" value="SLT_2"/>
    <property type="match status" value="1"/>
</dbReference>
<evidence type="ECO:0000313" key="5">
    <source>
        <dbReference type="Proteomes" id="UP000306236"/>
    </source>
</evidence>
<dbReference type="GO" id="GO:0008933">
    <property type="term" value="F:peptidoglycan lytic transglycosylase activity"/>
    <property type="evidence" value="ECO:0007669"/>
    <property type="project" value="TreeGrafter"/>
</dbReference>
<accession>A0A4S5BRA8</accession>
<dbReference type="InterPro" id="IPR031304">
    <property type="entry name" value="SLT_2"/>
</dbReference>
<dbReference type="Gene3D" id="1.10.8.350">
    <property type="entry name" value="Bacterial muramidase"/>
    <property type="match status" value="1"/>
</dbReference>
<dbReference type="InterPro" id="IPR023346">
    <property type="entry name" value="Lysozyme-like_dom_sf"/>
</dbReference>
<dbReference type="InterPro" id="IPR043426">
    <property type="entry name" value="MltB-like"/>
</dbReference>
<protein>
    <submittedName>
        <fullName evidence="4">Lytic murein transglycosylase B</fullName>
    </submittedName>
</protein>
<dbReference type="SUPFAM" id="SSF53955">
    <property type="entry name" value="Lysozyme-like"/>
    <property type="match status" value="1"/>
</dbReference>